<feature type="domain" description="GPI inositol-deacylase winged helix" evidence="5">
    <location>
        <begin position="389"/>
        <end position="470"/>
    </location>
</feature>
<dbReference type="Gene3D" id="3.40.50.300">
    <property type="entry name" value="P-loop containing nucleotide triphosphate hydrolases"/>
    <property type="match status" value="1"/>
</dbReference>
<evidence type="ECO:0000313" key="7">
    <source>
        <dbReference type="EMBL" id="KAJ7306258.1"/>
    </source>
</evidence>
<dbReference type="PRINTS" id="PR01415">
    <property type="entry name" value="ANKYRIN"/>
</dbReference>
<dbReference type="SUPFAM" id="SSF48403">
    <property type="entry name" value="Ankyrin repeat"/>
    <property type="match status" value="2"/>
</dbReference>
<feature type="repeat" description="ANK" evidence="3">
    <location>
        <begin position="962"/>
        <end position="994"/>
    </location>
</feature>
<feature type="region of interest" description="Disordered" evidence="4">
    <location>
        <begin position="1"/>
        <end position="40"/>
    </location>
</feature>
<feature type="repeat" description="ANK" evidence="3">
    <location>
        <begin position="900"/>
        <end position="928"/>
    </location>
</feature>
<dbReference type="Gene3D" id="1.25.40.20">
    <property type="entry name" value="Ankyrin repeat-containing domain"/>
    <property type="match status" value="5"/>
</dbReference>
<protein>
    <submittedName>
        <fullName evidence="7">Ankyrin repeat-containing domain protein</fullName>
    </submittedName>
</protein>
<feature type="repeat" description="ANK" evidence="3">
    <location>
        <begin position="1097"/>
        <end position="1126"/>
    </location>
</feature>
<dbReference type="SUPFAM" id="SSF52540">
    <property type="entry name" value="P-loop containing nucleoside triphosphate hydrolases"/>
    <property type="match status" value="1"/>
</dbReference>
<organism evidence="7 8">
    <name type="scientific">Mycena albidolilacea</name>
    <dbReference type="NCBI Taxonomy" id="1033008"/>
    <lineage>
        <taxon>Eukaryota</taxon>
        <taxon>Fungi</taxon>
        <taxon>Dikarya</taxon>
        <taxon>Basidiomycota</taxon>
        <taxon>Agaricomycotina</taxon>
        <taxon>Agaricomycetes</taxon>
        <taxon>Agaricomycetidae</taxon>
        <taxon>Agaricales</taxon>
        <taxon>Marasmiineae</taxon>
        <taxon>Mycenaceae</taxon>
        <taxon>Mycena</taxon>
    </lineage>
</organism>
<feature type="repeat" description="ANK" evidence="3">
    <location>
        <begin position="1127"/>
        <end position="1159"/>
    </location>
</feature>
<feature type="repeat" description="ANK" evidence="3">
    <location>
        <begin position="665"/>
        <end position="697"/>
    </location>
</feature>
<feature type="compositionally biased region" description="Polar residues" evidence="4">
    <location>
        <begin position="1"/>
        <end position="19"/>
    </location>
</feature>
<dbReference type="SMART" id="SM00248">
    <property type="entry name" value="ANK"/>
    <property type="match status" value="18"/>
</dbReference>
<keyword evidence="2 3" id="KW-0040">ANK repeat</keyword>
<comment type="caution">
    <text evidence="7">The sequence shown here is derived from an EMBL/GenBank/DDBJ whole genome shotgun (WGS) entry which is preliminary data.</text>
</comment>
<feature type="repeat" description="ANK" evidence="3">
    <location>
        <begin position="599"/>
        <end position="631"/>
    </location>
</feature>
<evidence type="ECO:0000256" key="1">
    <source>
        <dbReference type="ARBA" id="ARBA00022737"/>
    </source>
</evidence>
<dbReference type="Pfam" id="PF12796">
    <property type="entry name" value="Ank_2"/>
    <property type="match status" value="7"/>
</dbReference>
<dbReference type="GO" id="GO:0005737">
    <property type="term" value="C:cytoplasm"/>
    <property type="evidence" value="ECO:0007669"/>
    <property type="project" value="TreeGrafter"/>
</dbReference>
<dbReference type="EMBL" id="JARIHO010000093">
    <property type="protein sequence ID" value="KAJ7306258.1"/>
    <property type="molecule type" value="Genomic_DNA"/>
</dbReference>
<evidence type="ECO:0000256" key="4">
    <source>
        <dbReference type="SAM" id="MobiDB-lite"/>
    </source>
</evidence>
<name>A0AAD6Z424_9AGAR</name>
<evidence type="ECO:0000313" key="8">
    <source>
        <dbReference type="Proteomes" id="UP001218218"/>
    </source>
</evidence>
<feature type="repeat" description="ANK" evidence="3">
    <location>
        <begin position="632"/>
        <end position="664"/>
    </location>
</feature>
<feature type="repeat" description="ANK" evidence="3">
    <location>
        <begin position="1028"/>
        <end position="1060"/>
    </location>
</feature>
<dbReference type="InterPro" id="IPR002110">
    <property type="entry name" value="Ankyrin_rpt"/>
</dbReference>
<feature type="repeat" description="ANK" evidence="3">
    <location>
        <begin position="731"/>
        <end position="763"/>
    </location>
</feature>
<evidence type="ECO:0000259" key="5">
    <source>
        <dbReference type="Pfam" id="PF22939"/>
    </source>
</evidence>
<dbReference type="Pfam" id="PF22939">
    <property type="entry name" value="WHD_GPIID"/>
    <property type="match status" value="1"/>
</dbReference>
<feature type="repeat" description="ANK" evidence="3">
    <location>
        <begin position="1061"/>
        <end position="1093"/>
    </location>
</feature>
<dbReference type="InterPro" id="IPR051631">
    <property type="entry name" value="Ankyrin-KH/SAM_domain"/>
</dbReference>
<feature type="repeat" description="ANK" evidence="3">
    <location>
        <begin position="830"/>
        <end position="862"/>
    </location>
</feature>
<sequence length="1209" mass="130881">MSENSAKCNRSSSVDSTSDNPPKKKEKKSNEHSPKTGIRTRTIINNKIYGGIGGHGGDAIQQSTAGAGGVGNAPSLEYHIVAEQVTMNKMDMDQEKAVIVNWLSPINFFRRQADISQTRQLGTGEWLLADPYFKEWKSSLGRTLWCYGIPGAGKTFLASMVVDHLTAESTSGHSGVACIYLNHKEAEDHTPAKLLASLWRQLVVGKDLGADAKNLYDRHFERNTSPTYKELFDMLHSCLTEFSRVYIVVDGVDEYPEDKRNMLLGYFGMMGPSVNLMITSRPHITPPSSFPNLHSLEIRASKNDVQSYVDARIQSSTRLSKHIQRRPDLREQIHSHITCIVDGMFLLAKFHMDSLSTKSTVRGVRDTLKVLPNSLDASYKDVMERIEQQDIEQKQIAYSTLTWVANAKRLLTIEELQTALAVEPGAKLLDEDNILEIEFILAACAGLVLVDKQLSVVRLVHYTAQQYLDSIQTQKFPDAQLQIARSLFTYTAFDEFLSLEHSKILRQDASLPPLFYYSQYCLAHAAGPQEGELQDMIVRFLNWALLQTRSLRLLWNSPPWHLSSWELGPSQPSALWLAVAANLVETAKFLLGVLPVQQSDSPELTAASYYGHLQMVQLLVEHGANVDAPDELSGFALEAAASAGHINVVEFLIEHGADIHIGSRHHISPLHAASLNGHIEIVKLLISFGADVNARGEVESCPLHAVSHRGHISIAKLLIDQGARVNARTADETTALHEASKNKHIDIVKLLIEHGANVNAEGGCYGDVLQAASYGGDMDTVRLLIEFGADVNASCGQYGNPLQTAVFWGRSEIAQLLIEHGANVNAQGGEYGNALQAASSNYHIETVWLLIEHGADVNASGGQYGNALQAASYMGPIETVQLLIEHGADVNASGGLYGAALQAASRRGEIGIVRLLLEFGADVNASGGRYGNALQAASSKRHIETVQLLFEHGANVNSQEGELGSALQAASYKGDINTVWLLVENGADVNTSGGQYGNALQAASYNGHNETVLLLIEHGANVNAQGGEYSSALQAASSNHHIETVQLLIEHGADVNASGGRYGNALQAASSNKHIETVQLLIEHGANVNAQGGVFGSALQAASYWAHIEIVLLLIEHGADVNAQGGEFGSALQAASYSGDIDIVWLLIEYGADVNASAGQYGNALQAASSQKNIETVRLLIEHGANEDAQGGEYGNTSHSISSGMHINT</sequence>
<dbReference type="AlphaFoldDB" id="A0AAD6Z424"/>
<keyword evidence="8" id="KW-1185">Reference proteome</keyword>
<evidence type="ECO:0000256" key="2">
    <source>
        <dbReference type="ARBA" id="ARBA00023043"/>
    </source>
</evidence>
<dbReference type="InterPro" id="IPR056884">
    <property type="entry name" value="NPHP3-like_N"/>
</dbReference>
<dbReference type="PROSITE" id="PS50088">
    <property type="entry name" value="ANK_REPEAT"/>
    <property type="match status" value="17"/>
</dbReference>
<dbReference type="PANTHER" id="PTHR23206:SF7">
    <property type="entry name" value="PROTEIN KINASE DOMAIN-CONTAINING PROTEIN"/>
    <property type="match status" value="1"/>
</dbReference>
<gene>
    <name evidence="7" type="ORF">DFH08DRAFT_793286</name>
</gene>
<dbReference type="InterPro" id="IPR054471">
    <property type="entry name" value="GPIID_WHD"/>
</dbReference>
<keyword evidence="1" id="KW-0677">Repeat</keyword>
<evidence type="ECO:0000259" key="6">
    <source>
        <dbReference type="Pfam" id="PF24883"/>
    </source>
</evidence>
<dbReference type="Proteomes" id="UP001218218">
    <property type="component" value="Unassembled WGS sequence"/>
</dbReference>
<feature type="repeat" description="ANK" evidence="3">
    <location>
        <begin position="698"/>
        <end position="730"/>
    </location>
</feature>
<feature type="repeat" description="ANK" evidence="3">
    <location>
        <begin position="863"/>
        <end position="895"/>
    </location>
</feature>
<proteinExistence type="predicted"/>
<evidence type="ECO:0000256" key="3">
    <source>
        <dbReference type="PROSITE-ProRule" id="PRU00023"/>
    </source>
</evidence>
<accession>A0AAD6Z424</accession>
<dbReference type="PROSITE" id="PS50297">
    <property type="entry name" value="ANK_REP_REGION"/>
    <property type="match status" value="13"/>
</dbReference>
<dbReference type="Pfam" id="PF24883">
    <property type="entry name" value="NPHP3_N"/>
    <property type="match status" value="1"/>
</dbReference>
<feature type="domain" description="Nephrocystin 3-like N-terminal" evidence="6">
    <location>
        <begin position="122"/>
        <end position="281"/>
    </location>
</feature>
<dbReference type="PANTHER" id="PTHR23206">
    <property type="entry name" value="MASK PROTEIN"/>
    <property type="match status" value="1"/>
</dbReference>
<dbReference type="InterPro" id="IPR027417">
    <property type="entry name" value="P-loop_NTPase"/>
</dbReference>
<feature type="repeat" description="ANK" evidence="3">
    <location>
        <begin position="769"/>
        <end position="796"/>
    </location>
</feature>
<feature type="repeat" description="ANK" evidence="3">
    <location>
        <begin position="929"/>
        <end position="961"/>
    </location>
</feature>
<dbReference type="InterPro" id="IPR036770">
    <property type="entry name" value="Ankyrin_rpt-contain_sf"/>
</dbReference>
<reference evidence="7" key="1">
    <citation type="submission" date="2023-03" db="EMBL/GenBank/DDBJ databases">
        <title>Massive genome expansion in bonnet fungi (Mycena s.s.) driven by repeated elements and novel gene families across ecological guilds.</title>
        <authorList>
            <consortium name="Lawrence Berkeley National Laboratory"/>
            <person name="Harder C.B."/>
            <person name="Miyauchi S."/>
            <person name="Viragh M."/>
            <person name="Kuo A."/>
            <person name="Thoen E."/>
            <person name="Andreopoulos B."/>
            <person name="Lu D."/>
            <person name="Skrede I."/>
            <person name="Drula E."/>
            <person name="Henrissat B."/>
            <person name="Morin E."/>
            <person name="Kohler A."/>
            <person name="Barry K."/>
            <person name="LaButti K."/>
            <person name="Morin E."/>
            <person name="Salamov A."/>
            <person name="Lipzen A."/>
            <person name="Mereny Z."/>
            <person name="Hegedus B."/>
            <person name="Baldrian P."/>
            <person name="Stursova M."/>
            <person name="Weitz H."/>
            <person name="Taylor A."/>
            <person name="Grigoriev I.V."/>
            <person name="Nagy L.G."/>
            <person name="Martin F."/>
            <person name="Kauserud H."/>
        </authorList>
    </citation>
    <scope>NUCLEOTIDE SEQUENCE</scope>
    <source>
        <strain evidence="7">CBHHK002</strain>
    </source>
</reference>
<feature type="repeat" description="ANK" evidence="3">
    <location>
        <begin position="995"/>
        <end position="1027"/>
    </location>
</feature>
<feature type="repeat" description="ANK" evidence="3">
    <location>
        <begin position="797"/>
        <end position="829"/>
    </location>
</feature>